<gene>
    <name evidence="1" type="ORF">LTR37_006831</name>
</gene>
<accession>A0ACC3NI14</accession>
<sequence>MELEMTEDMPPDLGQRALDWIEGDMVYLAELARNVSDASNSDDDDDRPQMRAACEELLYRERLPAFYRACFLMYLACTEDDEDVEKIRERIEDAQYWANDVERLLTNAGLHDYRVDKLQRNITASRDLLDTYEEDEDEARAEATTESQAAAKSRMSPETLAAADTKAVAESKMPLLPSGRKGKTSEFKPEDLGPPLTTDETYSMIKDAKQYDRRVLAAKASQTAKEAKASGTGVSSASTTTGTTYDNSEKYHNANTAGAELVVPEYPEPSSLVRSPAPTTSQGSPFGGLVSSSVQSTAVSGLSATAEPQSIPTVSGPASTTLSVRLASPTLAAQAPEPEDQRVSRTGSLRIPKLLRLKKSHAGLHEAAHDGAGGVVEPGVLKKRSTIKDVKRIFSREGKKDDGGDAGGDERTV</sequence>
<dbReference type="EMBL" id="JAUTXU010000046">
    <property type="protein sequence ID" value="KAK3715848.1"/>
    <property type="molecule type" value="Genomic_DNA"/>
</dbReference>
<name>A0ACC3NI14_9PEZI</name>
<protein>
    <submittedName>
        <fullName evidence="1">Uncharacterized protein</fullName>
    </submittedName>
</protein>
<keyword evidence="2" id="KW-1185">Reference proteome</keyword>
<organism evidence="1 2">
    <name type="scientific">Vermiconidia calcicola</name>
    <dbReference type="NCBI Taxonomy" id="1690605"/>
    <lineage>
        <taxon>Eukaryota</taxon>
        <taxon>Fungi</taxon>
        <taxon>Dikarya</taxon>
        <taxon>Ascomycota</taxon>
        <taxon>Pezizomycotina</taxon>
        <taxon>Dothideomycetes</taxon>
        <taxon>Dothideomycetidae</taxon>
        <taxon>Mycosphaerellales</taxon>
        <taxon>Extremaceae</taxon>
        <taxon>Vermiconidia</taxon>
    </lineage>
</organism>
<dbReference type="Proteomes" id="UP001281147">
    <property type="component" value="Unassembled WGS sequence"/>
</dbReference>
<evidence type="ECO:0000313" key="1">
    <source>
        <dbReference type="EMBL" id="KAK3715848.1"/>
    </source>
</evidence>
<reference evidence="1" key="1">
    <citation type="submission" date="2023-07" db="EMBL/GenBank/DDBJ databases">
        <title>Black Yeasts Isolated from many extreme environments.</title>
        <authorList>
            <person name="Coleine C."/>
            <person name="Stajich J.E."/>
            <person name="Selbmann L."/>
        </authorList>
    </citation>
    <scope>NUCLEOTIDE SEQUENCE</scope>
    <source>
        <strain evidence="1">CCFEE 5714</strain>
    </source>
</reference>
<evidence type="ECO:0000313" key="2">
    <source>
        <dbReference type="Proteomes" id="UP001281147"/>
    </source>
</evidence>
<proteinExistence type="predicted"/>
<comment type="caution">
    <text evidence="1">The sequence shown here is derived from an EMBL/GenBank/DDBJ whole genome shotgun (WGS) entry which is preliminary data.</text>
</comment>